<comment type="subcellular location">
    <subcellularLocation>
        <location evidence="1">Membrane</location>
        <topology evidence="1">Multi-pass membrane protein</topology>
    </subcellularLocation>
</comment>
<organism evidence="10 11">
    <name type="scientific">Parascaris equorum</name>
    <name type="common">Equine roundworm</name>
    <dbReference type="NCBI Taxonomy" id="6256"/>
    <lineage>
        <taxon>Eukaryota</taxon>
        <taxon>Metazoa</taxon>
        <taxon>Ecdysozoa</taxon>
        <taxon>Nematoda</taxon>
        <taxon>Chromadorea</taxon>
        <taxon>Rhabditida</taxon>
        <taxon>Spirurina</taxon>
        <taxon>Ascaridomorpha</taxon>
        <taxon>Ascaridoidea</taxon>
        <taxon>Ascarididae</taxon>
        <taxon>Parascaris</taxon>
    </lineage>
</organism>
<evidence type="ECO:0000256" key="3">
    <source>
        <dbReference type="ARBA" id="ARBA00022989"/>
    </source>
</evidence>
<evidence type="ECO:0000259" key="9">
    <source>
        <dbReference type="PROSITE" id="PS50262"/>
    </source>
</evidence>
<evidence type="ECO:0000313" key="11">
    <source>
        <dbReference type="WBParaSite" id="PEQ_0001328401-mRNA-1"/>
    </source>
</evidence>
<protein>
    <submittedName>
        <fullName evidence="11">G-protein coupled receptors family 1 profile domain-containing protein</fullName>
    </submittedName>
</protein>
<feature type="transmembrane region" description="Helical" evidence="8">
    <location>
        <begin position="46"/>
        <end position="73"/>
    </location>
</feature>
<dbReference type="AlphaFoldDB" id="A0A914S7W1"/>
<evidence type="ECO:0000256" key="6">
    <source>
        <dbReference type="ARBA" id="ARBA00023170"/>
    </source>
</evidence>
<keyword evidence="3 8" id="KW-1133">Transmembrane helix</keyword>
<accession>A0A914S7W1</accession>
<name>A0A914S7W1_PAREQ</name>
<dbReference type="Pfam" id="PF00001">
    <property type="entry name" value="7tm_1"/>
    <property type="match status" value="1"/>
</dbReference>
<keyword evidence="6" id="KW-0675">Receptor</keyword>
<evidence type="ECO:0000256" key="1">
    <source>
        <dbReference type="ARBA" id="ARBA00004141"/>
    </source>
</evidence>
<evidence type="ECO:0000256" key="8">
    <source>
        <dbReference type="SAM" id="Phobius"/>
    </source>
</evidence>
<evidence type="ECO:0000256" key="4">
    <source>
        <dbReference type="ARBA" id="ARBA00023040"/>
    </source>
</evidence>
<evidence type="ECO:0000313" key="10">
    <source>
        <dbReference type="Proteomes" id="UP000887564"/>
    </source>
</evidence>
<dbReference type="Proteomes" id="UP000887564">
    <property type="component" value="Unplaced"/>
</dbReference>
<dbReference type="PROSITE" id="PS50262">
    <property type="entry name" value="G_PROTEIN_RECEP_F1_2"/>
    <property type="match status" value="1"/>
</dbReference>
<dbReference type="InterPro" id="IPR017452">
    <property type="entry name" value="GPCR_Rhodpsn_7TM"/>
</dbReference>
<dbReference type="SUPFAM" id="SSF81321">
    <property type="entry name" value="Family A G protein-coupled receptor-like"/>
    <property type="match status" value="1"/>
</dbReference>
<reference evidence="11" key="1">
    <citation type="submission" date="2022-11" db="UniProtKB">
        <authorList>
            <consortium name="WormBaseParasite"/>
        </authorList>
    </citation>
    <scope>IDENTIFICATION</scope>
</reference>
<feature type="transmembrane region" description="Helical" evidence="8">
    <location>
        <begin position="6"/>
        <end position="34"/>
    </location>
</feature>
<keyword evidence="7" id="KW-0807">Transducer</keyword>
<evidence type="ECO:0000256" key="2">
    <source>
        <dbReference type="ARBA" id="ARBA00022692"/>
    </source>
</evidence>
<dbReference type="InterPro" id="IPR000276">
    <property type="entry name" value="GPCR_Rhodpsn"/>
</dbReference>
<dbReference type="GO" id="GO:0005886">
    <property type="term" value="C:plasma membrane"/>
    <property type="evidence" value="ECO:0007669"/>
    <property type="project" value="TreeGrafter"/>
</dbReference>
<dbReference type="PRINTS" id="PR00237">
    <property type="entry name" value="GPCRRHODOPSN"/>
</dbReference>
<dbReference type="PANTHER" id="PTHR24243">
    <property type="entry name" value="G-PROTEIN COUPLED RECEPTOR"/>
    <property type="match status" value="1"/>
</dbReference>
<evidence type="ECO:0000256" key="5">
    <source>
        <dbReference type="ARBA" id="ARBA00023136"/>
    </source>
</evidence>
<sequence length="79" mass="9087">MYIYHMSIVIPTVIIYALILILGVSGNICTCTVIARNSSMHNPTNYYLLSLAISDLLILIIGIQAFNYLYYLFYYTFTF</sequence>
<keyword evidence="4" id="KW-0297">G-protein coupled receptor</keyword>
<dbReference type="GO" id="GO:0008188">
    <property type="term" value="F:neuropeptide receptor activity"/>
    <property type="evidence" value="ECO:0007669"/>
    <property type="project" value="TreeGrafter"/>
</dbReference>
<keyword evidence="2 8" id="KW-0812">Transmembrane</keyword>
<dbReference type="PANTHER" id="PTHR24243:SF208">
    <property type="entry name" value="PYROKININ-1 RECEPTOR"/>
    <property type="match status" value="1"/>
</dbReference>
<evidence type="ECO:0000256" key="7">
    <source>
        <dbReference type="ARBA" id="ARBA00023224"/>
    </source>
</evidence>
<feature type="domain" description="G-protein coupled receptors family 1 profile" evidence="9">
    <location>
        <begin position="26"/>
        <end position="79"/>
    </location>
</feature>
<proteinExistence type="predicted"/>
<dbReference type="WBParaSite" id="PEQ_0001328401-mRNA-1">
    <property type="protein sequence ID" value="PEQ_0001328401-mRNA-1"/>
    <property type="gene ID" value="PEQ_0001328401"/>
</dbReference>
<keyword evidence="10" id="KW-1185">Reference proteome</keyword>
<keyword evidence="5 8" id="KW-0472">Membrane</keyword>
<dbReference type="Gene3D" id="1.20.1070.10">
    <property type="entry name" value="Rhodopsin 7-helix transmembrane proteins"/>
    <property type="match status" value="1"/>
</dbReference>